<evidence type="ECO:0000256" key="2">
    <source>
        <dbReference type="ARBA" id="ARBA00004791"/>
    </source>
</evidence>
<evidence type="ECO:0000256" key="12">
    <source>
        <dbReference type="ARBA" id="ARBA00032092"/>
    </source>
</evidence>
<dbReference type="InterPro" id="IPR001048">
    <property type="entry name" value="Asp/Glu/Uridylate_kinase"/>
</dbReference>
<dbReference type="GO" id="GO:0044210">
    <property type="term" value="P:'de novo' CTP biosynthetic process"/>
    <property type="evidence" value="ECO:0007669"/>
    <property type="project" value="UniProtKB-UniPathway"/>
</dbReference>
<comment type="catalytic activity">
    <reaction evidence="13">
        <text>UMP + ATP = UDP + ADP</text>
        <dbReference type="Rhea" id="RHEA:24400"/>
        <dbReference type="ChEBI" id="CHEBI:30616"/>
        <dbReference type="ChEBI" id="CHEBI:57865"/>
        <dbReference type="ChEBI" id="CHEBI:58223"/>
        <dbReference type="ChEBI" id="CHEBI:456216"/>
        <dbReference type="EC" id="2.7.4.22"/>
    </reaction>
</comment>
<dbReference type="InterPro" id="IPR036393">
    <property type="entry name" value="AceGlu_kinase-like_sf"/>
</dbReference>
<evidence type="ECO:0000259" key="16">
    <source>
        <dbReference type="Pfam" id="PF00696"/>
    </source>
</evidence>
<evidence type="ECO:0000256" key="5">
    <source>
        <dbReference type="ARBA" id="ARBA00016403"/>
    </source>
</evidence>
<dbReference type="InterPro" id="IPR011817">
    <property type="entry name" value="Uridylate_kinase"/>
</dbReference>
<dbReference type="GO" id="GO:0033862">
    <property type="term" value="F:UMP kinase activity"/>
    <property type="evidence" value="ECO:0007669"/>
    <property type="project" value="UniProtKB-EC"/>
</dbReference>
<dbReference type="NCBIfam" id="TIGR02076">
    <property type="entry name" value="pyrH_arch"/>
    <property type="match status" value="1"/>
</dbReference>
<evidence type="ECO:0000256" key="15">
    <source>
        <dbReference type="SAM" id="MobiDB-lite"/>
    </source>
</evidence>
<accession>A0A133UFC0</accession>
<gene>
    <name evidence="17" type="ORF">AKJ64_01960</name>
</gene>
<comment type="caution">
    <text evidence="17">The sequence shown here is derived from an EMBL/GenBank/DDBJ whole genome shotgun (WGS) entry which is preliminary data.</text>
</comment>
<keyword evidence="11" id="KW-0665">Pyrimidine biosynthesis</keyword>
<dbReference type="GO" id="GO:0006225">
    <property type="term" value="P:UDP biosynthetic process"/>
    <property type="evidence" value="ECO:0007669"/>
    <property type="project" value="TreeGrafter"/>
</dbReference>
<name>A0A133UFC0_9EURY</name>
<dbReference type="PIRSF" id="PIRSF005650">
    <property type="entry name" value="Uridylate_kin"/>
    <property type="match status" value="1"/>
</dbReference>
<dbReference type="PATRIC" id="fig|1698263.3.peg.566"/>
<comment type="similarity">
    <text evidence="3">Belongs to the UMP kinase family.</text>
</comment>
<dbReference type="UniPathway" id="UPA00159">
    <property type="reaction ID" value="UER00275"/>
</dbReference>
<dbReference type="PANTHER" id="PTHR42833:SF4">
    <property type="entry name" value="URIDYLATE KINASE PUMPKIN, CHLOROPLASTIC"/>
    <property type="match status" value="1"/>
</dbReference>
<dbReference type="GO" id="GO:0005524">
    <property type="term" value="F:ATP binding"/>
    <property type="evidence" value="ECO:0007669"/>
    <property type="project" value="UniProtKB-KW"/>
</dbReference>
<keyword evidence="10" id="KW-0067">ATP-binding</keyword>
<feature type="coiled-coil region" evidence="14">
    <location>
        <begin position="15"/>
        <end position="42"/>
    </location>
</feature>
<dbReference type="Gene3D" id="3.40.1160.10">
    <property type="entry name" value="Acetylglutamate kinase-like"/>
    <property type="match status" value="1"/>
</dbReference>
<keyword evidence="9" id="KW-0418">Kinase</keyword>
<dbReference type="Pfam" id="PF00696">
    <property type="entry name" value="AA_kinase"/>
    <property type="match status" value="1"/>
</dbReference>
<keyword evidence="7" id="KW-0808">Transferase</keyword>
<keyword evidence="6" id="KW-0963">Cytoplasm</keyword>
<proteinExistence type="inferred from homology"/>
<evidence type="ECO:0000256" key="10">
    <source>
        <dbReference type="ARBA" id="ARBA00022840"/>
    </source>
</evidence>
<evidence type="ECO:0000256" key="8">
    <source>
        <dbReference type="ARBA" id="ARBA00022741"/>
    </source>
</evidence>
<evidence type="ECO:0000256" key="3">
    <source>
        <dbReference type="ARBA" id="ARBA00007614"/>
    </source>
</evidence>
<keyword evidence="8" id="KW-0547">Nucleotide-binding</keyword>
<dbReference type="AlphaFoldDB" id="A0A133UFC0"/>
<comment type="pathway">
    <text evidence="2">Pyrimidine metabolism; CTP biosynthesis via de novo pathway; UDP from UMP (UMPK route): step 1/1.</text>
</comment>
<dbReference type="GO" id="GO:0005737">
    <property type="term" value="C:cytoplasm"/>
    <property type="evidence" value="ECO:0007669"/>
    <property type="project" value="UniProtKB-SubCell"/>
</dbReference>
<evidence type="ECO:0000256" key="14">
    <source>
        <dbReference type="SAM" id="Coils"/>
    </source>
</evidence>
<feature type="domain" description="Aspartate/glutamate/uridylate kinase" evidence="16">
    <location>
        <begin position="1"/>
        <end position="203"/>
    </location>
</feature>
<evidence type="ECO:0000313" key="18">
    <source>
        <dbReference type="Proteomes" id="UP000070373"/>
    </source>
</evidence>
<evidence type="ECO:0000313" key="17">
    <source>
        <dbReference type="EMBL" id="KXA92885.1"/>
    </source>
</evidence>
<keyword evidence="14" id="KW-0175">Coiled coil</keyword>
<dbReference type="EMBL" id="LHXN01000025">
    <property type="protein sequence ID" value="KXA92885.1"/>
    <property type="molecule type" value="Genomic_DNA"/>
</dbReference>
<protein>
    <recommendedName>
        <fullName evidence="5">Uridylate kinase</fullName>
        <ecNumber evidence="4">2.7.4.22</ecNumber>
    </recommendedName>
    <alternativeName>
        <fullName evidence="12">Uridine monophosphate kinase</fullName>
    </alternativeName>
</protein>
<reference evidence="17 18" key="1">
    <citation type="journal article" date="2016" name="Sci. Rep.">
        <title>Metabolic traits of an uncultured archaeal lineage -MSBL1- from brine pools of the Red Sea.</title>
        <authorList>
            <person name="Mwirichia R."/>
            <person name="Alam I."/>
            <person name="Rashid M."/>
            <person name="Vinu M."/>
            <person name="Ba-Alawi W."/>
            <person name="Anthony Kamau A."/>
            <person name="Kamanda Ngugi D."/>
            <person name="Goker M."/>
            <person name="Klenk H.P."/>
            <person name="Bajic V."/>
            <person name="Stingl U."/>
        </authorList>
    </citation>
    <scope>NUCLEOTIDE SEQUENCE [LARGE SCALE GENOMIC DNA]</scope>
    <source>
        <strain evidence="17">SCGC-AAA259E17</strain>
    </source>
</reference>
<comment type="subcellular location">
    <subcellularLocation>
        <location evidence="1">Cytoplasm</location>
    </subcellularLocation>
</comment>
<evidence type="ECO:0000256" key="1">
    <source>
        <dbReference type="ARBA" id="ARBA00004496"/>
    </source>
</evidence>
<feature type="compositionally biased region" description="Basic and acidic residues" evidence="15">
    <location>
        <begin position="227"/>
        <end position="239"/>
    </location>
</feature>
<evidence type="ECO:0000256" key="4">
    <source>
        <dbReference type="ARBA" id="ARBA00012899"/>
    </source>
</evidence>
<sequence length="239" mass="26260">MRITICFGGSTFNPEELEVETLKEIAEALKELKKENHEILVVTGGGYTSRYYIEAGEELGIPHKDLDQIGIAATRLNARLLNSVLGDLATEDVPRNFEKAIRTMLRNKIPVMGGTQPGHTTDAVAAELAETSNSDLLIFISDVDGIYTSDPKKNEGAEKIYQMTTSELSDLMSKMKFEPGMNAIIDPLATEILQGMKIKTLVIGKNEINRLPQIVKGSTHSGTVVEPPEKTETDKENQN</sequence>
<evidence type="ECO:0000256" key="13">
    <source>
        <dbReference type="ARBA" id="ARBA00047767"/>
    </source>
</evidence>
<evidence type="ECO:0000256" key="6">
    <source>
        <dbReference type="ARBA" id="ARBA00022490"/>
    </source>
</evidence>
<evidence type="ECO:0000256" key="7">
    <source>
        <dbReference type="ARBA" id="ARBA00022679"/>
    </source>
</evidence>
<evidence type="ECO:0000256" key="11">
    <source>
        <dbReference type="ARBA" id="ARBA00022975"/>
    </source>
</evidence>
<dbReference type="SUPFAM" id="SSF53633">
    <property type="entry name" value="Carbamate kinase-like"/>
    <property type="match status" value="1"/>
</dbReference>
<evidence type="ECO:0000256" key="9">
    <source>
        <dbReference type="ARBA" id="ARBA00022777"/>
    </source>
</evidence>
<feature type="region of interest" description="Disordered" evidence="15">
    <location>
        <begin position="218"/>
        <end position="239"/>
    </location>
</feature>
<organism evidence="17 18">
    <name type="scientific">candidate division MSBL1 archaeon SCGC-AAA259E17</name>
    <dbReference type="NCBI Taxonomy" id="1698263"/>
    <lineage>
        <taxon>Archaea</taxon>
        <taxon>Methanobacteriati</taxon>
        <taxon>Methanobacteriota</taxon>
        <taxon>candidate division MSBL1</taxon>
    </lineage>
</organism>
<dbReference type="EC" id="2.7.4.22" evidence="4"/>
<dbReference type="Proteomes" id="UP000070373">
    <property type="component" value="Unassembled WGS sequence"/>
</dbReference>
<keyword evidence="18" id="KW-1185">Reference proteome</keyword>
<dbReference type="PANTHER" id="PTHR42833">
    <property type="entry name" value="URIDYLATE KINASE"/>
    <property type="match status" value="1"/>
</dbReference>
<dbReference type="InterPro" id="IPR011818">
    <property type="entry name" value="Uridylate_kinase_arch/spir"/>
</dbReference>